<organism evidence="2 3">
    <name type="scientific">Caenorhabditis elegans</name>
    <dbReference type="NCBI Taxonomy" id="6239"/>
    <lineage>
        <taxon>Eukaryota</taxon>
        <taxon>Metazoa</taxon>
        <taxon>Ecdysozoa</taxon>
        <taxon>Nematoda</taxon>
        <taxon>Chromadorea</taxon>
        <taxon>Rhabditida</taxon>
        <taxon>Rhabditina</taxon>
        <taxon>Rhabditomorpha</taxon>
        <taxon>Rhabditoidea</taxon>
        <taxon>Rhabditidae</taxon>
        <taxon>Peloderinae</taxon>
        <taxon>Caenorhabditis</taxon>
    </lineage>
</organism>
<name>Q9XX37_CAEEL</name>
<evidence type="ECO:0000313" key="4">
    <source>
        <dbReference type="WormBase" id="Y38H6C.21b"/>
    </source>
</evidence>
<accession>Q9XX37</accession>
<dbReference type="InParanoid" id="Q9XX37"/>
<keyword evidence="1" id="KW-0472">Membrane</keyword>
<dbReference type="HOGENOM" id="CLU_077773_0_0_1"/>
<dbReference type="eggNOG" id="ENOG502T3H4">
    <property type="taxonomic scope" value="Eukaryota"/>
</dbReference>
<sequence length="57" mass="6308">MHISISFNISAVLAVLPHFIPLIVSLSYIASKENIRTMVISVIRPAIRDSSEMSPQI</sequence>
<feature type="transmembrane region" description="Helical" evidence="1">
    <location>
        <begin position="6"/>
        <end position="30"/>
    </location>
</feature>
<proteinExistence type="predicted"/>
<reference evidence="2 3" key="1">
    <citation type="journal article" date="1998" name="Science">
        <title>Genome sequence of the nematode C. elegans: a platform for investigating biology.</title>
        <authorList>
            <consortium name="The C. elegans sequencing consortium"/>
            <person name="Sulson J.E."/>
            <person name="Waterston R."/>
        </authorList>
    </citation>
    <scope>NUCLEOTIDE SEQUENCE [LARGE SCALE GENOMIC DNA]</scope>
    <source>
        <strain evidence="2 3">Bristol N2</strain>
    </source>
</reference>
<protein>
    <submittedName>
        <fullName evidence="2">ABC transmembrane type-1 domain-containing protein</fullName>
    </submittedName>
</protein>
<dbReference type="PhylomeDB" id="Q9XX37"/>
<dbReference type="WormBase" id="Y38H6C.21b">
    <property type="protein sequence ID" value="CE52420"/>
    <property type="gene ID" value="WBGene00012633"/>
</dbReference>
<dbReference type="AGR" id="WB:WBGene00012633"/>
<dbReference type="PIR" id="T26712">
    <property type="entry name" value="T26712"/>
</dbReference>
<gene>
    <name evidence="2" type="ORF">CELE_Y38H6C.21</name>
    <name evidence="2 4" type="ORF">Y38H6C.21</name>
</gene>
<keyword evidence="1" id="KW-1133">Transmembrane helix</keyword>
<evidence type="ECO:0000256" key="1">
    <source>
        <dbReference type="SAM" id="Phobius"/>
    </source>
</evidence>
<evidence type="ECO:0000313" key="3">
    <source>
        <dbReference type="Proteomes" id="UP000001940"/>
    </source>
</evidence>
<dbReference type="Proteomes" id="UP000001940">
    <property type="component" value="Chromosome V"/>
</dbReference>
<dbReference type="Bgee" id="WBGene00012633">
    <property type="expression patterns" value="Expressed in larva and 2 other cell types or tissues"/>
</dbReference>
<dbReference type="EMBL" id="BX284605">
    <property type="protein sequence ID" value="CAA21002.2"/>
    <property type="molecule type" value="Genomic_DNA"/>
</dbReference>
<keyword evidence="3" id="KW-1185">Reference proteome</keyword>
<dbReference type="AlphaFoldDB" id="Q9XX37"/>
<dbReference type="PaxDb" id="6239-Y38H6C.21"/>
<evidence type="ECO:0000313" key="2">
    <source>
        <dbReference type="EMBL" id="CAA21002.2"/>
    </source>
</evidence>
<keyword evidence="1 2" id="KW-0812">Transmembrane</keyword>
<dbReference type="UCSC" id="Y38H6C.21">
    <property type="organism name" value="c. elegans"/>
</dbReference>